<dbReference type="STRING" id="553385.GCA_000591415_03631"/>
<accession>A0A558HRR0</accession>
<feature type="transmembrane region" description="Helical" evidence="8">
    <location>
        <begin position="322"/>
        <end position="340"/>
    </location>
</feature>
<keyword evidence="3 8" id="KW-0813">Transport</keyword>
<name>A0A558HRR0_9GAMM</name>
<dbReference type="InterPro" id="IPR003804">
    <property type="entry name" value="Lactate_perm"/>
</dbReference>
<protein>
    <recommendedName>
        <fullName evidence="8">L-lactate permease</fullName>
    </recommendedName>
</protein>
<dbReference type="OrthoDB" id="9761056at2"/>
<keyword evidence="5 8" id="KW-0812">Transmembrane</keyword>
<dbReference type="RefSeq" id="WP_088743640.1">
    <property type="nucleotide sequence ID" value="NZ_CAWOWR010000087.1"/>
</dbReference>
<dbReference type="EMBL" id="VNFH01000003">
    <property type="protein sequence ID" value="TVU71837.1"/>
    <property type="molecule type" value="Genomic_DNA"/>
</dbReference>
<feature type="transmembrane region" description="Helical" evidence="8">
    <location>
        <begin position="374"/>
        <end position="391"/>
    </location>
</feature>
<comment type="function">
    <text evidence="8">Uptake of L-lactate across the membrane. Can also transport D-lactate and glycolate.</text>
</comment>
<gene>
    <name evidence="9" type="ORF">FQP86_04685</name>
</gene>
<feature type="transmembrane region" description="Helical" evidence="8">
    <location>
        <begin position="62"/>
        <end position="82"/>
    </location>
</feature>
<evidence type="ECO:0000256" key="1">
    <source>
        <dbReference type="ARBA" id="ARBA00004651"/>
    </source>
</evidence>
<comment type="caution">
    <text evidence="9">The sequence shown here is derived from an EMBL/GenBank/DDBJ whole genome shotgun (WGS) entry which is preliminary data.</text>
</comment>
<feature type="transmembrane region" description="Helical" evidence="8">
    <location>
        <begin position="542"/>
        <end position="562"/>
    </location>
</feature>
<feature type="transmembrane region" description="Helical" evidence="8">
    <location>
        <begin position="129"/>
        <end position="151"/>
    </location>
</feature>
<evidence type="ECO:0000256" key="2">
    <source>
        <dbReference type="ARBA" id="ARBA00010100"/>
    </source>
</evidence>
<feature type="transmembrane region" description="Helical" evidence="8">
    <location>
        <begin position="512"/>
        <end position="530"/>
    </location>
</feature>
<keyword evidence="7 8" id="KW-0472">Membrane</keyword>
<dbReference type="GO" id="GO:0015129">
    <property type="term" value="F:lactate transmembrane transporter activity"/>
    <property type="evidence" value="ECO:0007669"/>
    <property type="project" value="UniProtKB-UniRule"/>
</dbReference>
<dbReference type="Pfam" id="PF02652">
    <property type="entry name" value="Lactate_perm"/>
    <property type="match status" value="1"/>
</dbReference>
<feature type="transmembrane region" description="Helical" evidence="8">
    <location>
        <begin position="411"/>
        <end position="432"/>
    </location>
</feature>
<evidence type="ECO:0000313" key="9">
    <source>
        <dbReference type="EMBL" id="TVU71837.1"/>
    </source>
</evidence>
<feature type="transmembrane region" description="Helical" evidence="8">
    <location>
        <begin position="191"/>
        <end position="215"/>
    </location>
</feature>
<reference evidence="9 10" key="1">
    <citation type="submission" date="2019-07" db="EMBL/GenBank/DDBJ databases">
        <title>Diversity of Bacteria from Kongsfjorden, Arctic.</title>
        <authorList>
            <person name="Yu Y."/>
        </authorList>
    </citation>
    <scope>NUCLEOTIDE SEQUENCE [LARGE SCALE GENOMIC DNA]</scope>
    <source>
        <strain evidence="9 10">SM1923</strain>
    </source>
</reference>
<dbReference type="AlphaFoldDB" id="A0A558HRR0"/>
<evidence type="ECO:0000256" key="4">
    <source>
        <dbReference type="ARBA" id="ARBA00022475"/>
    </source>
</evidence>
<feature type="transmembrane region" description="Helical" evidence="8">
    <location>
        <begin position="103"/>
        <end position="123"/>
    </location>
</feature>
<evidence type="ECO:0000313" key="10">
    <source>
        <dbReference type="Proteomes" id="UP000319941"/>
    </source>
</evidence>
<evidence type="ECO:0000256" key="5">
    <source>
        <dbReference type="ARBA" id="ARBA00022692"/>
    </source>
</evidence>
<comment type="subcellular location">
    <subcellularLocation>
        <location evidence="8">Cell inner membrane</location>
        <topology evidence="8">Multi-pass membrane protein</topology>
    </subcellularLocation>
    <subcellularLocation>
        <location evidence="1">Cell membrane</location>
        <topology evidence="1">Multi-pass membrane protein</topology>
    </subcellularLocation>
</comment>
<evidence type="ECO:0000256" key="6">
    <source>
        <dbReference type="ARBA" id="ARBA00022989"/>
    </source>
</evidence>
<feature type="transmembrane region" description="Helical" evidence="8">
    <location>
        <begin position="452"/>
        <end position="472"/>
    </location>
</feature>
<evidence type="ECO:0000256" key="7">
    <source>
        <dbReference type="ARBA" id="ARBA00023136"/>
    </source>
</evidence>
<feature type="transmembrane region" description="Helical" evidence="8">
    <location>
        <begin position="235"/>
        <end position="257"/>
    </location>
</feature>
<keyword evidence="8" id="KW-0997">Cell inner membrane</keyword>
<evidence type="ECO:0000256" key="3">
    <source>
        <dbReference type="ARBA" id="ARBA00022448"/>
    </source>
</evidence>
<comment type="caution">
    <text evidence="8">Lacks conserved residue(s) required for the propagation of feature annotation.</text>
</comment>
<dbReference type="GO" id="GO:0005886">
    <property type="term" value="C:plasma membrane"/>
    <property type="evidence" value="ECO:0007669"/>
    <property type="project" value="UniProtKB-SubCell"/>
</dbReference>
<keyword evidence="4" id="KW-1003">Cell membrane</keyword>
<dbReference type="GO" id="GO:0015295">
    <property type="term" value="F:solute:proton symporter activity"/>
    <property type="evidence" value="ECO:0007669"/>
    <property type="project" value="TreeGrafter"/>
</dbReference>
<keyword evidence="10" id="KW-1185">Reference proteome</keyword>
<feature type="transmembrane region" description="Helical" evidence="8">
    <location>
        <begin position="264"/>
        <end position="284"/>
    </location>
</feature>
<dbReference type="Proteomes" id="UP000319941">
    <property type="component" value="Unassembled WGS sequence"/>
</dbReference>
<feature type="transmembrane region" description="Helical" evidence="8">
    <location>
        <begin position="6"/>
        <end position="27"/>
    </location>
</feature>
<feature type="transmembrane region" description="Helical" evidence="8">
    <location>
        <begin position="484"/>
        <end position="506"/>
    </location>
</feature>
<dbReference type="PANTHER" id="PTHR30003:SF0">
    <property type="entry name" value="GLYCOLATE PERMEASE GLCA-RELATED"/>
    <property type="match status" value="1"/>
</dbReference>
<organism evidence="9 10">
    <name type="scientific">Cobetia crustatorum</name>
    <dbReference type="NCBI Taxonomy" id="553385"/>
    <lineage>
        <taxon>Bacteria</taxon>
        <taxon>Pseudomonadati</taxon>
        <taxon>Pseudomonadota</taxon>
        <taxon>Gammaproteobacteria</taxon>
        <taxon>Oceanospirillales</taxon>
        <taxon>Halomonadaceae</taxon>
        <taxon>Cobetia</taxon>
    </lineage>
</organism>
<comment type="similarity">
    <text evidence="2 8">Belongs to the lactate permease family.</text>
</comment>
<proteinExistence type="inferred from homology"/>
<sequence>MSEPLLALLAFTPILLAGVLLVGLHWPARRAMPLVFLVTAAIGYFAWHMSLMRILASTLQGLLVTVSVLWIIFGAIFLLNTLKHSGAIAVIRSAFTTISPDRRVQAIIIAWLFGSFIEGASGFGTPAAIAAPLLVAIGFPALGAVMVGMMIQSTPVSFGAVGTPIVIGVNAGLDKAGLSEQLLANHSSWDVFLQLITSEVAIVHGIVGLLMPLFMTVMMTRFFGAKKSWTEGLSIAPFALFAGLCFTLPYVAAGVFLGPEFPSLIGALVGLIIVVPAARAGFLLPKDSWDFPPQAEWPTHWLGDLKLERDDVEVAAAGTRRLPLWLAWLPYGLIALLLVASRVSADFKALLVSVQFSVTDLLGASGISGSVQPLYLPGGIMVFVALITLVLHRMQGRQLVAAASESWRTLLGAGFVLIFTIPMVRILINSGVNLNDLASMPVMMANVVSDGLGQMYPLFASTIGAMGAFIAGSNTVSNMMLSQFQFNVATQLGLSGALMVALQAVGAAAGNMIAIHNVVAASATVGLLGREGRTLRMTAIPTAYYLLASGVLGMLAFHLIGVSDPLSL</sequence>
<keyword evidence="6 8" id="KW-1133">Transmembrane helix</keyword>
<dbReference type="PANTHER" id="PTHR30003">
    <property type="entry name" value="L-LACTATE PERMEASE"/>
    <property type="match status" value="1"/>
</dbReference>
<feature type="transmembrane region" description="Helical" evidence="8">
    <location>
        <begin position="34"/>
        <end position="56"/>
    </location>
</feature>
<evidence type="ECO:0000256" key="8">
    <source>
        <dbReference type="RuleBase" id="RU365092"/>
    </source>
</evidence>